<dbReference type="Proteomes" id="UP000289738">
    <property type="component" value="Chromosome B08"/>
</dbReference>
<feature type="domain" description="MULE transposase" evidence="1">
    <location>
        <begin position="41"/>
        <end position="106"/>
    </location>
</feature>
<gene>
    <name evidence="2" type="ORF">Ahy_B08g091851</name>
</gene>
<dbReference type="EMBL" id="SDMP01000018">
    <property type="protein sequence ID" value="RYQ96209.1"/>
    <property type="molecule type" value="Genomic_DNA"/>
</dbReference>
<keyword evidence="3" id="KW-1185">Reference proteome</keyword>
<evidence type="ECO:0000259" key="1">
    <source>
        <dbReference type="Pfam" id="PF10551"/>
    </source>
</evidence>
<accession>A0A444Y2T9</accession>
<dbReference type="AlphaFoldDB" id="A0A444Y2T9"/>
<dbReference type="PANTHER" id="PTHR47718">
    <property type="entry name" value="OS01G0519700 PROTEIN"/>
    <property type="match status" value="1"/>
</dbReference>
<evidence type="ECO:0000313" key="2">
    <source>
        <dbReference type="EMBL" id="RYQ96209.1"/>
    </source>
</evidence>
<comment type="caution">
    <text evidence="2">The sequence shown here is derived from an EMBL/GenBank/DDBJ whole genome shotgun (WGS) entry which is preliminary data.</text>
</comment>
<evidence type="ECO:0000313" key="3">
    <source>
        <dbReference type="Proteomes" id="UP000289738"/>
    </source>
</evidence>
<sequence>MKEKNQNFCFELNLEGDHCIKHAFWADAKSRDACEFFGDMVSFDTTYNINRYNLVLGSFVGMNHHGQLILLGCALMKNEDIQSFKWLFDCWLRCMGGKAPKGILTD</sequence>
<dbReference type="InterPro" id="IPR018289">
    <property type="entry name" value="MULE_transposase_dom"/>
</dbReference>
<name>A0A444Y2T9_ARAHY</name>
<proteinExistence type="predicted"/>
<organism evidence="2 3">
    <name type="scientific">Arachis hypogaea</name>
    <name type="common">Peanut</name>
    <dbReference type="NCBI Taxonomy" id="3818"/>
    <lineage>
        <taxon>Eukaryota</taxon>
        <taxon>Viridiplantae</taxon>
        <taxon>Streptophyta</taxon>
        <taxon>Embryophyta</taxon>
        <taxon>Tracheophyta</taxon>
        <taxon>Spermatophyta</taxon>
        <taxon>Magnoliopsida</taxon>
        <taxon>eudicotyledons</taxon>
        <taxon>Gunneridae</taxon>
        <taxon>Pentapetalae</taxon>
        <taxon>rosids</taxon>
        <taxon>fabids</taxon>
        <taxon>Fabales</taxon>
        <taxon>Fabaceae</taxon>
        <taxon>Papilionoideae</taxon>
        <taxon>50 kb inversion clade</taxon>
        <taxon>dalbergioids sensu lato</taxon>
        <taxon>Dalbergieae</taxon>
        <taxon>Pterocarpus clade</taxon>
        <taxon>Arachis</taxon>
    </lineage>
</organism>
<reference evidence="2 3" key="1">
    <citation type="submission" date="2019-01" db="EMBL/GenBank/DDBJ databases">
        <title>Sequencing of cultivated peanut Arachis hypogaea provides insights into genome evolution and oil improvement.</title>
        <authorList>
            <person name="Chen X."/>
        </authorList>
    </citation>
    <scope>NUCLEOTIDE SEQUENCE [LARGE SCALE GENOMIC DNA]</scope>
    <source>
        <strain evidence="3">cv. Fuhuasheng</strain>
        <tissue evidence="2">Leaves</tissue>
    </source>
</reference>
<dbReference type="Pfam" id="PF10551">
    <property type="entry name" value="MULE"/>
    <property type="match status" value="1"/>
</dbReference>
<protein>
    <recommendedName>
        <fullName evidence="1">MULE transposase domain-containing protein</fullName>
    </recommendedName>
</protein>
<dbReference type="STRING" id="3818.A0A444Y2T9"/>